<keyword evidence="4" id="KW-1185">Reference proteome</keyword>
<evidence type="ECO:0000259" key="2">
    <source>
        <dbReference type="Pfam" id="PF14846"/>
    </source>
</evidence>
<feature type="region of interest" description="Disordered" evidence="1">
    <location>
        <begin position="2623"/>
        <end position="2781"/>
    </location>
</feature>
<feature type="compositionally biased region" description="Low complexity" evidence="1">
    <location>
        <begin position="527"/>
        <end position="537"/>
    </location>
</feature>
<feature type="domain" description="DUF4485" evidence="2">
    <location>
        <begin position="6"/>
        <end position="83"/>
    </location>
</feature>
<feature type="compositionally biased region" description="Pro residues" evidence="1">
    <location>
        <begin position="2466"/>
        <end position="2515"/>
    </location>
</feature>
<feature type="region of interest" description="Disordered" evidence="1">
    <location>
        <begin position="2376"/>
        <end position="2529"/>
    </location>
</feature>
<dbReference type="InterPro" id="IPR027831">
    <property type="entry name" value="DUF4485"/>
</dbReference>
<feature type="region of interest" description="Disordered" evidence="1">
    <location>
        <begin position="291"/>
        <end position="367"/>
    </location>
</feature>
<feature type="compositionally biased region" description="Pro residues" evidence="1">
    <location>
        <begin position="861"/>
        <end position="894"/>
    </location>
</feature>
<feature type="region of interest" description="Disordered" evidence="1">
    <location>
        <begin position="845"/>
        <end position="955"/>
    </location>
</feature>
<dbReference type="EMBL" id="OU892280">
    <property type="protein sequence ID" value="CAG9767382.1"/>
    <property type="molecule type" value="Genomic_DNA"/>
</dbReference>
<feature type="compositionally biased region" description="Basic and acidic residues" evidence="1">
    <location>
        <begin position="553"/>
        <end position="611"/>
    </location>
</feature>
<gene>
    <name evidence="3" type="ORF">CEUTPL_LOCUS7947</name>
</gene>
<feature type="compositionally biased region" description="Low complexity" evidence="1">
    <location>
        <begin position="2437"/>
        <end position="2451"/>
    </location>
</feature>
<dbReference type="Pfam" id="PF14846">
    <property type="entry name" value="DUF4485"/>
    <property type="match status" value="1"/>
</dbReference>
<reference evidence="3" key="1">
    <citation type="submission" date="2022-01" db="EMBL/GenBank/DDBJ databases">
        <authorList>
            <person name="King R."/>
        </authorList>
    </citation>
    <scope>NUCLEOTIDE SEQUENCE</scope>
</reference>
<sequence>MEELVKNEFQFYATIAKPLVLNLPKSKDRILAAGWIRKFGQEAVGTEKLRTSYLKLLLFCLQRRRLTGIFSDNPSSYEFLEDLPEEIDLNEFARNLLEQEANERKATIRKEMMGDMKNFPAYTTDCSPDLTEYVACQDIPNFGVHAYYAISKQPVNKWQRAEKAILPKGTKSSIDTSITAPPAGVTSICVCTPKGTASAPQVEEGAAVADCLQPQDKTPSPDQKRRRRPQKFGTSPPTHPIGEVRRSTEDRPTPTWGTNLLEVRETTDIGHIEEPSDTAKALDKEVSKLIQDEEDAESVTEEAQETVASKAKDMLDTVSEFSRGKMKKRPKSAIKAPKSLKQPKIPVKGMKKKGPKKGGLGPRPANIPEEYADWTEKELEDAGLTWQDLLPIEENIDHELQRIEDEEMMPGLEEDLPIEEIAYTPYADLDLEAMIREAEADLAATVYETGVEADENAVELLVDEMYDIQDELYESAASEEARAASPAIASGIPVTTPQRSPSPRRMKSPETAFDGEDDALLRHRASPLRAPRPSSSGKKSKTKSPQRRSPSPRTDKDPNISRVYEQVERVGMDDSFEQHEREFQEMEDREREDSFEAHEREFREMEEREKFGQGTALPHRSPSPARAVSFSPGDADRARQRAWEQEQLLRTPQQQMVESPPRQMMRTPDRVMDQFDLGGMSPFMPAESPPHMTQQEQHDMMMYFAFPGEDSSLGLLPASVLESSGGDDSSLGLLPASVLQSPPGERVPEHERFPPVLFGSPIANQIIGEASNIFTEDHLFDATQIGENLDDVTPPGGDLSFMSASPGQSYHTADESLGLISTSGMSDDLVLGGDVEADRAIFDNFRPLPIPRRPPNRRPRPPWLRPRTPSPGPSPIRDSPSPPRGVPTPPPMPFFPGISAPITPIRQRPIPRPGWYDTPRPRIQTPQKQYGPEKRPLHYYTPEPPLVDPFDPLAYPDQGLIEHEEIPEAFGDLLESPRDERALTPTRRRPPAPLQVTPISRPGQALRQTQLFGTPCRPCSPSRSPAELEEFEQMERDLQAGSPGRQADEPILTMEDVSAQEAAARIQEMARQQDSLLRTVTPPRPPWSPSPVLDRRKVVSPPPRPPPYVPPQPPLQLWTTPEGVAGPSRRRTGFTPPVCPSDYTPSPSPVRSPRFQPARRIVKRGKRPPSPTTPKGDRYVPSPYGEPAQRLPPCGTPGRGDPLMIPRRLFDTPGRIPTMPAEESPIRYSPSPVCSPMHRFDFPPTLDAESPPLDMPPTPPPLLQEGQLYFPREVLPTATPEQLPTWDEIKQHQVVPDHLHAQISQRTPFGRGPGRYIHRESVRAFQPMDRIPEYADNIAHMRDRTFEDRHPYPRFSDQPVRVKVPKYYEPLPRDYPSPRPQSPIEYRPYTDNIRDILAMSPPQHPATYYPDVEQSAQDFMSALERYDLPCEPCTGGVPVRQPPPSGIRPPSGGLLRPSGIRPPSGLPIRPSGIRPPSGLPIRPSGIRPPSGTPLRPSGIRPPSGTPLRPSGLRPPATGPESLIRPPPGTPQQQALPQYGPEWATPDETGRASVPQAAPVKTAPTRSVAEPGRPSKLFKKIQLKETKSTMLRKKALADQKAAELEVQKKKEKAEQAKKKRKKKLQDERLREIVAQQTQEAGPAARDTPDPELMDLLQQHEVAFPGMRRSIVVQGRWKRLPRRSETGFEQMDRLQEEMGSPCEPCSGGDAYRDTIRDLRLFDRPQPQMRPQIQLTQQQQARMRFDEIEQNVIAREREEAEYFERMQEQQRLDEIEQNVISREREEAEYFQQPRQITEEEELAEFEALEREFLEQEAPPRPCPAAAPRQMTEEEELAEFEALERELLEQEEAPPQPAPRQMTEEEELAEFEALERELLEQGEAPPRPCPAAARSPPRMGPVGPVDRLTYSPPRPQSVFGLPPFQFPAQHLPRPYAPCTPSPGGILDAVTPPMYESPPPGFGLEMISPPPFFDVDFGSPSPQRPHMITPPLDPRRIRQEIYQNVRPVFDPSLRTDVLPRGQRRVITRPGGFQAVREDEPLIPHLPSPPREDPHIRRRKELERIQRKRRPLPPPVSPDEEVNRMIRESEREWELTPQHTPEGAALMDRTPPRRLRPPMATYQSPPVCAPCHVPAAEPGRLYPFTPPEQMGFYVPPASAPIHPDLVGVDLRRHMLTPQGDAGIMEETLDEYSPYFTPPQVLEDFESTIERERQEQERQAIEQWQPPRAVTFDYMPSPGELGLLTPPSCGIGPHREAYTPEESRSLGLLDESMLDSVAQGIISPALGGLLDPFLMDNVDEGWITTPPAGAGPTEQDIRDFLEPVPVLEHPASIQELRDNVERAAGRAGITPQPMYFGGYGETPRRYLPTRGIRQGAVRNLIQELDEVTSPPTSGSPPRAEEVDRSEIARIEAMRREAERQEMEFGQSYSPVMTSPQIVSPPRTPAGRPRTPARRTPTPAGRPPTPARRTPTPAGRPPTPTGRPPTPTGRPPTPTGRPPTPARRPPTPTRRPPTPARGPPTPTPEYGNACDTGTCNVAQPEPMQTYVAGEGWPAGLFSPQDSEIRRQEDAEAQRWIQESGYNPPAPQMPTTPQNISDNYLDFYETPPQLSPFQQLRHDATRAPNLLDEFLLDDYQSPPPMTPQNISDNVLESFESPPPLSPWEQMQTAAGRTQYLDDAYLEEFQSPPPLSQSPCSPRPGTHGHRAALEPQQEIGSPRACPHFSINASAGEQTSPRICAATGLPMPSGGSGSRQVQQRQQTPPQAQGREETPRRVVRKTSSVKKIQTKKK</sequence>
<name>A0A9N9MLW5_9CUCU</name>
<dbReference type="PANTHER" id="PTHR34491:SF156">
    <property type="entry name" value="KINESIN MOTOR DOMAIN-CONTAINING PROTEIN"/>
    <property type="match status" value="1"/>
</dbReference>
<feature type="compositionally biased region" description="Basic and acidic residues" evidence="1">
    <location>
        <begin position="2391"/>
        <end position="2415"/>
    </location>
</feature>
<evidence type="ECO:0000313" key="4">
    <source>
        <dbReference type="Proteomes" id="UP001152799"/>
    </source>
</evidence>
<feature type="region of interest" description="Disordered" evidence="1">
    <location>
        <begin position="1059"/>
        <end position="1203"/>
    </location>
</feature>
<feature type="compositionally biased region" description="Basic and acidic residues" evidence="1">
    <location>
        <begin position="1594"/>
        <end position="1615"/>
    </location>
</feature>
<dbReference type="OrthoDB" id="78101at2759"/>
<dbReference type="Proteomes" id="UP001152799">
    <property type="component" value="Chromosome 4"/>
</dbReference>
<feature type="compositionally biased region" description="Pro residues" evidence="1">
    <location>
        <begin position="1100"/>
        <end position="1114"/>
    </location>
</feature>
<feature type="compositionally biased region" description="Basic and acidic residues" evidence="1">
    <location>
        <begin position="2554"/>
        <end position="2564"/>
    </location>
</feature>
<feature type="compositionally biased region" description="Basic and acidic residues" evidence="1">
    <location>
        <begin position="242"/>
        <end position="252"/>
    </location>
</feature>
<feature type="region of interest" description="Disordered" evidence="1">
    <location>
        <begin position="2541"/>
        <end position="2598"/>
    </location>
</feature>
<feature type="compositionally biased region" description="Low complexity" evidence="1">
    <location>
        <begin position="477"/>
        <end position="490"/>
    </location>
</feature>
<feature type="compositionally biased region" description="Low complexity" evidence="1">
    <location>
        <begin position="2743"/>
        <end position="2757"/>
    </location>
</feature>
<feature type="region of interest" description="Disordered" evidence="1">
    <location>
        <begin position="1877"/>
        <end position="1900"/>
    </location>
</feature>
<feature type="compositionally biased region" description="Basic residues" evidence="1">
    <location>
        <begin position="2765"/>
        <end position="2781"/>
    </location>
</feature>
<organism evidence="3 4">
    <name type="scientific">Ceutorhynchus assimilis</name>
    <name type="common">cabbage seed weevil</name>
    <dbReference type="NCBI Taxonomy" id="467358"/>
    <lineage>
        <taxon>Eukaryota</taxon>
        <taxon>Metazoa</taxon>
        <taxon>Ecdysozoa</taxon>
        <taxon>Arthropoda</taxon>
        <taxon>Hexapoda</taxon>
        <taxon>Insecta</taxon>
        <taxon>Pterygota</taxon>
        <taxon>Neoptera</taxon>
        <taxon>Endopterygota</taxon>
        <taxon>Coleoptera</taxon>
        <taxon>Polyphaga</taxon>
        <taxon>Cucujiformia</taxon>
        <taxon>Curculionidae</taxon>
        <taxon>Ceutorhynchinae</taxon>
        <taxon>Ceutorhynchus</taxon>
    </lineage>
</organism>
<dbReference type="PANTHER" id="PTHR34491">
    <property type="entry name" value="A-TYPE INCLUSION PROTEIN, PUTATIVE-RELATED"/>
    <property type="match status" value="1"/>
</dbReference>
<feature type="region of interest" description="Disordered" evidence="1">
    <location>
        <begin position="724"/>
        <end position="750"/>
    </location>
</feature>
<feature type="region of interest" description="Disordered" evidence="1">
    <location>
        <begin position="971"/>
        <end position="1004"/>
    </location>
</feature>
<feature type="region of interest" description="Disordered" evidence="1">
    <location>
        <begin position="1434"/>
        <end position="1627"/>
    </location>
</feature>
<feature type="region of interest" description="Disordered" evidence="1">
    <location>
        <begin position="1809"/>
        <end position="1833"/>
    </location>
</feature>
<feature type="region of interest" description="Disordered" evidence="1">
    <location>
        <begin position="1844"/>
        <end position="1863"/>
    </location>
</feature>
<protein>
    <recommendedName>
        <fullName evidence="2">DUF4485 domain-containing protein</fullName>
    </recommendedName>
</protein>
<feature type="region of interest" description="Disordered" evidence="1">
    <location>
        <begin position="477"/>
        <end position="638"/>
    </location>
</feature>
<feature type="compositionally biased region" description="Low complexity" evidence="1">
    <location>
        <begin position="724"/>
        <end position="734"/>
    </location>
</feature>
<evidence type="ECO:0000313" key="3">
    <source>
        <dbReference type="EMBL" id="CAG9767382.1"/>
    </source>
</evidence>
<feature type="compositionally biased region" description="Low complexity" evidence="1">
    <location>
        <begin position="895"/>
        <end position="908"/>
    </location>
</feature>
<proteinExistence type="predicted"/>
<feature type="compositionally biased region" description="Acidic residues" evidence="1">
    <location>
        <begin position="292"/>
        <end position="304"/>
    </location>
</feature>
<feature type="region of interest" description="Disordered" evidence="1">
    <location>
        <begin position="207"/>
        <end position="256"/>
    </location>
</feature>
<feature type="compositionally biased region" description="Polar residues" evidence="1">
    <location>
        <begin position="2419"/>
        <end position="2430"/>
    </location>
</feature>
<feature type="compositionally biased region" description="Polar residues" evidence="1">
    <location>
        <begin position="2716"/>
        <end position="2726"/>
    </location>
</feature>
<accession>A0A9N9MLW5</accession>
<evidence type="ECO:0000256" key="1">
    <source>
        <dbReference type="SAM" id="MobiDB-lite"/>
    </source>
</evidence>